<comment type="caution">
    <text evidence="1">The sequence shown here is derived from an EMBL/GenBank/DDBJ whole genome shotgun (WGS) entry which is preliminary data.</text>
</comment>
<gene>
    <name evidence="1" type="ORF">JZ751_011520</name>
</gene>
<dbReference type="EMBL" id="JAFBMS010001966">
    <property type="protein sequence ID" value="KAG9328662.1"/>
    <property type="molecule type" value="Genomic_DNA"/>
</dbReference>
<dbReference type="Proteomes" id="UP000824540">
    <property type="component" value="Unassembled WGS sequence"/>
</dbReference>
<name>A0A8T2MTF1_9TELE</name>
<accession>A0A8T2MTF1</accession>
<dbReference type="AlphaFoldDB" id="A0A8T2MTF1"/>
<proteinExistence type="predicted"/>
<keyword evidence="2" id="KW-1185">Reference proteome</keyword>
<dbReference type="OrthoDB" id="9941515at2759"/>
<protein>
    <submittedName>
        <fullName evidence="1">Uncharacterized protein</fullName>
    </submittedName>
</protein>
<evidence type="ECO:0000313" key="2">
    <source>
        <dbReference type="Proteomes" id="UP000824540"/>
    </source>
</evidence>
<sequence>MVLLALDFLYYSAMNYEVCRVYLEKWGLGGRWLKRARSQWNSQPPEEGDPHNYDEAVREMTHESAMMRVSSQEQELWTPCYWTTETAGSGHCLDNRNSRMWPLPGLQKQQEVVIAWIQKQQEVATAWMASTMGSERTTGTAESGHVLD</sequence>
<reference evidence="1" key="1">
    <citation type="thesis" date="2021" institute="BYU ScholarsArchive" country="Provo, UT, USA">
        <title>Applications of and Algorithms for Genome Assembly and Genomic Analyses with an Emphasis on Marine Teleosts.</title>
        <authorList>
            <person name="Pickett B.D."/>
        </authorList>
    </citation>
    <scope>NUCLEOTIDE SEQUENCE</scope>
    <source>
        <strain evidence="1">HI-2016</strain>
    </source>
</reference>
<evidence type="ECO:0000313" key="1">
    <source>
        <dbReference type="EMBL" id="KAG9328662.1"/>
    </source>
</evidence>
<organism evidence="1 2">
    <name type="scientific">Albula glossodonta</name>
    <name type="common">roundjaw bonefish</name>
    <dbReference type="NCBI Taxonomy" id="121402"/>
    <lineage>
        <taxon>Eukaryota</taxon>
        <taxon>Metazoa</taxon>
        <taxon>Chordata</taxon>
        <taxon>Craniata</taxon>
        <taxon>Vertebrata</taxon>
        <taxon>Euteleostomi</taxon>
        <taxon>Actinopterygii</taxon>
        <taxon>Neopterygii</taxon>
        <taxon>Teleostei</taxon>
        <taxon>Albuliformes</taxon>
        <taxon>Albulidae</taxon>
        <taxon>Albula</taxon>
    </lineage>
</organism>